<dbReference type="InterPro" id="IPR001173">
    <property type="entry name" value="Glyco_trans_2-like"/>
</dbReference>
<name>A0A429ZQZ0_9ENTE</name>
<dbReference type="GO" id="GO:0005886">
    <property type="term" value="C:plasma membrane"/>
    <property type="evidence" value="ECO:0007669"/>
    <property type="project" value="UniProtKB-SubCell"/>
</dbReference>
<evidence type="ECO:0000256" key="3">
    <source>
        <dbReference type="ARBA" id="ARBA00022475"/>
    </source>
</evidence>
<gene>
    <name evidence="8" type="ORF">CBF35_06920</name>
</gene>
<protein>
    <recommendedName>
        <fullName evidence="7">Glycosyltransferase 2-like domain-containing protein</fullName>
    </recommendedName>
</protein>
<sequence>MMSSIIISVIIPIYNVERYIEKTLESLKSQKFTNIEYVLINDGSTDGTEKKILAETALDDRFLIVTTENRGVSAARNIGLDLSKGDYVLFLDADDYYCDDAISKLYKAAIETEADITYGRIKRFDNTKSWYVKSHIDSGMHHIGEKNILDNPELFYSIGPGAKLFSKKIIKSVKFPENISYGEDQILTVTAYLNARKVVCIDEDVYMYRIRESKDSSTQTLRENCLVYLEGLLEVTKINLTYIQTSENYNESQKQFIMKSYFERLLKFEVYPNIKAGLRKRKYRKKVIDFAKRWLLIIPKEVKNMMSGIVEFLLIDLNMYVFTFNIIESTHLKKLTFEINLVDRECLNDDQNNLFESNTKYRLEFIDSTRITHFFKRFKSLLSYFYKKNYIGNKISATIFYASKALPINNKLVVVAKSKKIKNNDSILYITEKIEFDETIQVKYVDNFNNSLTEDWKKFFLLSTAKIIVVDDYFYSLYSKKIKKNQYYIQLWHAAGAYKKFGYSSLDRIDSNDIEFEKKAHQQYTHIIASSKRVGDIYSEAFNQPRNKVYDIGFPRTDMLKNLEDKDKLRKNFFEIYPNFSDKKIILYAPTFRGSLTERVKFRSEINWSKIKLPDNVVLLTKYHPIVSDIPKVNHTQITNIDSTNQFSILELLVIIDVLITDYSSLIFEYSLLDKPLINFFSDYESYSKERGLYYPIETYSYDLVAKNETELTEMIEKAIDPERQMKSREHFITEFMSACDGSAGDRFQKLINSLVR</sequence>
<evidence type="ECO:0000313" key="9">
    <source>
        <dbReference type="Proteomes" id="UP000287239"/>
    </source>
</evidence>
<dbReference type="SUPFAM" id="SSF53756">
    <property type="entry name" value="UDP-Glycosyltransferase/glycogen phosphorylase"/>
    <property type="match status" value="1"/>
</dbReference>
<dbReference type="Gene3D" id="3.40.50.12580">
    <property type="match status" value="1"/>
</dbReference>
<comment type="subcellular location">
    <subcellularLocation>
        <location evidence="1">Cell membrane</location>
        <topology evidence="1">Peripheral membrane protein</topology>
    </subcellularLocation>
</comment>
<dbReference type="AlphaFoldDB" id="A0A429ZQZ0"/>
<dbReference type="GO" id="GO:0047355">
    <property type="term" value="F:CDP-glycerol glycerophosphotransferase activity"/>
    <property type="evidence" value="ECO:0007669"/>
    <property type="project" value="InterPro"/>
</dbReference>
<dbReference type="CDD" id="cd00761">
    <property type="entry name" value="Glyco_tranf_GTA_type"/>
    <property type="match status" value="1"/>
</dbReference>
<dbReference type="SUPFAM" id="SSF53448">
    <property type="entry name" value="Nucleotide-diphospho-sugar transferases"/>
    <property type="match status" value="1"/>
</dbReference>
<dbReference type="InterPro" id="IPR043148">
    <property type="entry name" value="TagF_C"/>
</dbReference>
<dbReference type="EMBL" id="NGJU01000008">
    <property type="protein sequence ID" value="RST96122.1"/>
    <property type="molecule type" value="Genomic_DNA"/>
</dbReference>
<dbReference type="Gene3D" id="3.40.50.11820">
    <property type="match status" value="1"/>
</dbReference>
<dbReference type="Pfam" id="PF00535">
    <property type="entry name" value="Glycos_transf_2"/>
    <property type="match status" value="1"/>
</dbReference>
<evidence type="ECO:0000313" key="8">
    <source>
        <dbReference type="EMBL" id="RST96122.1"/>
    </source>
</evidence>
<evidence type="ECO:0000256" key="6">
    <source>
        <dbReference type="ARBA" id="ARBA00023136"/>
    </source>
</evidence>
<comment type="similarity">
    <text evidence="2">Belongs to the CDP-glycerol glycerophosphotransferase family.</text>
</comment>
<keyword evidence="4" id="KW-0808">Transferase</keyword>
<dbReference type="Proteomes" id="UP000287239">
    <property type="component" value="Unassembled WGS sequence"/>
</dbReference>
<dbReference type="OrthoDB" id="396512at2"/>
<keyword evidence="6" id="KW-0472">Membrane</keyword>
<dbReference type="PANTHER" id="PTHR37316:SF3">
    <property type="entry name" value="TEICHOIC ACID GLYCEROL-PHOSPHATE TRANSFERASE"/>
    <property type="match status" value="1"/>
</dbReference>
<dbReference type="GO" id="GO:0019350">
    <property type="term" value="P:teichoic acid biosynthetic process"/>
    <property type="evidence" value="ECO:0007669"/>
    <property type="project" value="UniProtKB-KW"/>
</dbReference>
<evidence type="ECO:0000259" key="7">
    <source>
        <dbReference type="Pfam" id="PF00535"/>
    </source>
</evidence>
<reference evidence="8 9" key="1">
    <citation type="submission" date="2017-05" db="EMBL/GenBank/DDBJ databases">
        <title>Vagococcus spp. assemblies.</title>
        <authorList>
            <person name="Gulvik C.A."/>
        </authorList>
    </citation>
    <scope>NUCLEOTIDE SEQUENCE [LARGE SCALE GENOMIC DNA]</scope>
    <source>
        <strain evidence="8 9">NCFB 2777</strain>
    </source>
</reference>
<dbReference type="Pfam" id="PF04464">
    <property type="entry name" value="Glyphos_transf"/>
    <property type="match status" value="1"/>
</dbReference>
<accession>A0A429ZQZ0</accession>
<organism evidence="8 9">
    <name type="scientific">Vagococcus salmoninarum</name>
    <dbReference type="NCBI Taxonomy" id="2739"/>
    <lineage>
        <taxon>Bacteria</taxon>
        <taxon>Bacillati</taxon>
        <taxon>Bacillota</taxon>
        <taxon>Bacilli</taxon>
        <taxon>Lactobacillales</taxon>
        <taxon>Enterococcaceae</taxon>
        <taxon>Vagococcus</taxon>
    </lineage>
</organism>
<dbReference type="InterPro" id="IPR029044">
    <property type="entry name" value="Nucleotide-diphossugar_trans"/>
</dbReference>
<evidence type="ECO:0000256" key="2">
    <source>
        <dbReference type="ARBA" id="ARBA00010488"/>
    </source>
</evidence>
<dbReference type="PANTHER" id="PTHR37316">
    <property type="entry name" value="TEICHOIC ACID GLYCEROL-PHOSPHATE PRIMASE"/>
    <property type="match status" value="1"/>
</dbReference>
<proteinExistence type="inferred from homology"/>
<comment type="caution">
    <text evidence="8">The sequence shown here is derived from an EMBL/GenBank/DDBJ whole genome shotgun (WGS) entry which is preliminary data.</text>
</comment>
<keyword evidence="9" id="KW-1185">Reference proteome</keyword>
<keyword evidence="5" id="KW-0777">Teichoic acid biosynthesis</keyword>
<dbReference type="InterPro" id="IPR051612">
    <property type="entry name" value="Teichoic_Acid_Biosynth"/>
</dbReference>
<dbReference type="InterPro" id="IPR043149">
    <property type="entry name" value="TagF_N"/>
</dbReference>
<evidence type="ECO:0000256" key="1">
    <source>
        <dbReference type="ARBA" id="ARBA00004202"/>
    </source>
</evidence>
<keyword evidence="3" id="KW-1003">Cell membrane</keyword>
<dbReference type="Gene3D" id="3.90.550.10">
    <property type="entry name" value="Spore Coat Polysaccharide Biosynthesis Protein SpsA, Chain A"/>
    <property type="match status" value="1"/>
</dbReference>
<feature type="domain" description="Glycosyltransferase 2-like" evidence="7">
    <location>
        <begin position="8"/>
        <end position="151"/>
    </location>
</feature>
<dbReference type="InterPro" id="IPR007554">
    <property type="entry name" value="Glycerophosphate_synth"/>
</dbReference>
<evidence type="ECO:0000256" key="4">
    <source>
        <dbReference type="ARBA" id="ARBA00022679"/>
    </source>
</evidence>
<evidence type="ECO:0000256" key="5">
    <source>
        <dbReference type="ARBA" id="ARBA00022944"/>
    </source>
</evidence>